<reference evidence="3 4" key="1">
    <citation type="submission" date="2015-09" db="EMBL/GenBank/DDBJ databases">
        <title>Genome of Desulfovibrio dechloracetivorans BerOc1, a mercury methylating strain isolated from highly hydrocarbons and metals contaminated coastal sediments.</title>
        <authorList>
            <person name="Goni Urriza M."/>
            <person name="Gassie C."/>
            <person name="Bouchez O."/>
            <person name="Klopp C."/>
            <person name="Ranchou-Peyruse A."/>
            <person name="Remy G."/>
        </authorList>
    </citation>
    <scope>NUCLEOTIDE SEQUENCE [LARGE SCALE GENOMIC DNA]</scope>
    <source>
        <strain evidence="3 4">BerOc1</strain>
    </source>
</reference>
<dbReference type="InterPro" id="IPR032465">
    <property type="entry name" value="ACMSD"/>
</dbReference>
<dbReference type="Gene3D" id="3.20.20.140">
    <property type="entry name" value="Metal-dependent hydrolases"/>
    <property type="match status" value="1"/>
</dbReference>
<dbReference type="GO" id="GO:0005737">
    <property type="term" value="C:cytoplasm"/>
    <property type="evidence" value="ECO:0007669"/>
    <property type="project" value="TreeGrafter"/>
</dbReference>
<proteinExistence type="predicted"/>
<sequence>MRIDIHTHAFHNKIAAKAVDHLVDHYGITPVGTGRADDLIARLDRAGLDKAVVLAAATSPHQVVPANNWAIELQKTAPRLIPFGTLHPGYDHNAEELERLAENGIRGLKFHPDFQGFRMDDPAFYDLMELVDERFICMFHVGDDLPPDLNPSCPRKMAALRRAFPKPVMIAAHMGGLKQWEYAMEHLAGLDVYVDCSSVMDFVDDDLLKRLVKAFTPDRILFGSDYPLYDAGDEIKRITKRLNLSEERLDAFLNRADNLFS</sequence>
<dbReference type="RefSeq" id="WP_071543772.1">
    <property type="nucleotide sequence ID" value="NZ_LKAQ01000001.1"/>
</dbReference>
<evidence type="ECO:0000256" key="1">
    <source>
        <dbReference type="ARBA" id="ARBA00023239"/>
    </source>
</evidence>
<accession>A0A1J5N0K4</accession>
<evidence type="ECO:0000313" key="4">
    <source>
        <dbReference type="Proteomes" id="UP000181901"/>
    </source>
</evidence>
<dbReference type="GO" id="GO:0016831">
    <property type="term" value="F:carboxy-lyase activity"/>
    <property type="evidence" value="ECO:0007669"/>
    <property type="project" value="InterPro"/>
</dbReference>
<evidence type="ECO:0000313" key="3">
    <source>
        <dbReference type="EMBL" id="OIQ51644.1"/>
    </source>
</evidence>
<dbReference type="Pfam" id="PF04909">
    <property type="entry name" value="Amidohydro_2"/>
    <property type="match status" value="1"/>
</dbReference>
<keyword evidence="3" id="KW-0378">Hydrolase</keyword>
<evidence type="ECO:0000259" key="2">
    <source>
        <dbReference type="Pfam" id="PF04909"/>
    </source>
</evidence>
<dbReference type="PANTHER" id="PTHR21240:SF28">
    <property type="entry name" value="ISO-OROTATE DECARBOXYLASE (EUROFUNG)"/>
    <property type="match status" value="1"/>
</dbReference>
<dbReference type="InterPro" id="IPR006680">
    <property type="entry name" value="Amidohydro-rel"/>
</dbReference>
<keyword evidence="4" id="KW-1185">Reference proteome</keyword>
<dbReference type="SUPFAM" id="SSF51556">
    <property type="entry name" value="Metallo-dependent hydrolases"/>
    <property type="match status" value="1"/>
</dbReference>
<dbReference type="GO" id="GO:0016787">
    <property type="term" value="F:hydrolase activity"/>
    <property type="evidence" value="ECO:0007669"/>
    <property type="project" value="UniProtKB-KW"/>
</dbReference>
<dbReference type="AlphaFoldDB" id="A0A1J5N0K4"/>
<gene>
    <name evidence="3" type="ORF">BerOc1_00099</name>
</gene>
<dbReference type="Proteomes" id="UP000181901">
    <property type="component" value="Unassembled WGS sequence"/>
</dbReference>
<feature type="domain" description="Amidohydrolase-related" evidence="2">
    <location>
        <begin position="3"/>
        <end position="252"/>
    </location>
</feature>
<dbReference type="OrthoDB" id="1407586at2"/>
<name>A0A1J5N0K4_9BACT</name>
<dbReference type="PANTHER" id="PTHR21240">
    <property type="entry name" value="2-AMINO-3-CARBOXYLMUCONATE-6-SEMIALDEHYDE DECARBOXYLASE"/>
    <property type="match status" value="1"/>
</dbReference>
<dbReference type="EMBL" id="LKAQ01000001">
    <property type="protein sequence ID" value="OIQ51644.1"/>
    <property type="molecule type" value="Genomic_DNA"/>
</dbReference>
<dbReference type="GO" id="GO:0019748">
    <property type="term" value="P:secondary metabolic process"/>
    <property type="evidence" value="ECO:0007669"/>
    <property type="project" value="TreeGrafter"/>
</dbReference>
<keyword evidence="1" id="KW-0456">Lyase</keyword>
<comment type="caution">
    <text evidence="3">The sequence shown here is derived from an EMBL/GenBank/DDBJ whole genome shotgun (WGS) entry which is preliminary data.</text>
</comment>
<protein>
    <submittedName>
        <fullName evidence="3">Amidohydrolase</fullName>
    </submittedName>
</protein>
<dbReference type="InterPro" id="IPR032466">
    <property type="entry name" value="Metal_Hydrolase"/>
</dbReference>
<organism evidence="3 4">
    <name type="scientific">Pseudodesulfovibrio hydrargyri</name>
    <dbReference type="NCBI Taxonomy" id="2125990"/>
    <lineage>
        <taxon>Bacteria</taxon>
        <taxon>Pseudomonadati</taxon>
        <taxon>Thermodesulfobacteriota</taxon>
        <taxon>Desulfovibrionia</taxon>
        <taxon>Desulfovibrionales</taxon>
        <taxon>Desulfovibrionaceae</taxon>
    </lineage>
</organism>